<evidence type="ECO:0000313" key="3">
    <source>
        <dbReference type="EMBL" id="GAA5171013.1"/>
    </source>
</evidence>
<feature type="compositionally biased region" description="Low complexity" evidence="1">
    <location>
        <begin position="27"/>
        <end position="49"/>
    </location>
</feature>
<keyword evidence="4" id="KW-1185">Reference proteome</keyword>
<keyword evidence="2" id="KW-0732">Signal</keyword>
<organism evidence="3 4">
    <name type="scientific">Pseudonocardia eucalypti</name>
    <dbReference type="NCBI Taxonomy" id="648755"/>
    <lineage>
        <taxon>Bacteria</taxon>
        <taxon>Bacillati</taxon>
        <taxon>Actinomycetota</taxon>
        <taxon>Actinomycetes</taxon>
        <taxon>Pseudonocardiales</taxon>
        <taxon>Pseudonocardiaceae</taxon>
        <taxon>Pseudonocardia</taxon>
    </lineage>
</organism>
<feature type="chain" id="PRO_5046458094" description="Secreted protein" evidence="2">
    <location>
        <begin position="26"/>
        <end position="90"/>
    </location>
</feature>
<comment type="caution">
    <text evidence="3">The sequence shown here is derived from an EMBL/GenBank/DDBJ whole genome shotgun (WGS) entry which is preliminary data.</text>
</comment>
<evidence type="ECO:0000256" key="1">
    <source>
        <dbReference type="SAM" id="MobiDB-lite"/>
    </source>
</evidence>
<dbReference type="EMBL" id="BAABJP010000045">
    <property type="protein sequence ID" value="GAA5171013.1"/>
    <property type="molecule type" value="Genomic_DNA"/>
</dbReference>
<evidence type="ECO:0000256" key="2">
    <source>
        <dbReference type="SAM" id="SignalP"/>
    </source>
</evidence>
<gene>
    <name evidence="3" type="ORF">GCM10023321_68970</name>
</gene>
<dbReference type="Proteomes" id="UP001428817">
    <property type="component" value="Unassembled WGS sequence"/>
</dbReference>
<proteinExistence type="predicted"/>
<sequence>MRLRYTLALAAAGGALLLGVGTAAADDLDTDSLSTDSVSSSDPTDSVNTDSEDTDSDSPKSDDTGKSPLGSVADVKPPTDLGGLGGLGGL</sequence>
<dbReference type="RefSeq" id="WP_185063770.1">
    <property type="nucleotide sequence ID" value="NZ_BAABJP010000045.1"/>
</dbReference>
<reference evidence="4" key="1">
    <citation type="journal article" date="2019" name="Int. J. Syst. Evol. Microbiol.">
        <title>The Global Catalogue of Microorganisms (GCM) 10K type strain sequencing project: providing services to taxonomists for standard genome sequencing and annotation.</title>
        <authorList>
            <consortium name="The Broad Institute Genomics Platform"/>
            <consortium name="The Broad Institute Genome Sequencing Center for Infectious Disease"/>
            <person name="Wu L."/>
            <person name="Ma J."/>
        </authorList>
    </citation>
    <scope>NUCLEOTIDE SEQUENCE [LARGE SCALE GENOMIC DNA]</scope>
    <source>
        <strain evidence="4">JCM 18303</strain>
    </source>
</reference>
<protein>
    <recommendedName>
        <fullName evidence="5">Secreted protein</fullName>
    </recommendedName>
</protein>
<evidence type="ECO:0008006" key="5">
    <source>
        <dbReference type="Google" id="ProtNLM"/>
    </source>
</evidence>
<accession>A0ABP9R2T1</accession>
<evidence type="ECO:0000313" key="4">
    <source>
        <dbReference type="Proteomes" id="UP001428817"/>
    </source>
</evidence>
<name>A0ABP9R2T1_9PSEU</name>
<feature type="region of interest" description="Disordered" evidence="1">
    <location>
        <begin position="27"/>
        <end position="90"/>
    </location>
</feature>
<feature type="signal peptide" evidence="2">
    <location>
        <begin position="1"/>
        <end position="25"/>
    </location>
</feature>